<keyword evidence="9" id="KW-0067">ATP-binding</keyword>
<dbReference type="InterPro" id="IPR050258">
    <property type="entry name" value="Leguminous_Lectin"/>
</dbReference>
<evidence type="ECO:0000313" key="14">
    <source>
        <dbReference type="EMBL" id="OMO63472.1"/>
    </source>
</evidence>
<feature type="transmembrane region" description="Helical" evidence="10">
    <location>
        <begin position="710"/>
        <end position="732"/>
    </location>
</feature>
<protein>
    <submittedName>
        <fullName evidence="14">Uncharacterized protein</fullName>
    </submittedName>
</protein>
<dbReference type="OrthoDB" id="543442at2759"/>
<feature type="binding site" evidence="9">
    <location>
        <position position="804"/>
    </location>
    <ligand>
        <name>ATP</name>
        <dbReference type="ChEBI" id="CHEBI:30616"/>
    </ligand>
</feature>
<dbReference type="STRING" id="93759.A0A1R3GZF4"/>
<dbReference type="GO" id="GO:0005524">
    <property type="term" value="F:ATP binding"/>
    <property type="evidence" value="ECO:0007669"/>
    <property type="project" value="UniProtKB-UniRule"/>
</dbReference>
<feature type="transmembrane region" description="Helical" evidence="10">
    <location>
        <begin position="287"/>
        <end position="309"/>
    </location>
</feature>
<keyword evidence="11" id="KW-0732">Signal</keyword>
<dbReference type="InterPro" id="IPR001220">
    <property type="entry name" value="Legume_lectin_dom"/>
</dbReference>
<comment type="subcellular location">
    <subcellularLocation>
        <location evidence="1">Membrane</location>
    </subcellularLocation>
</comment>
<gene>
    <name evidence="14" type="ORF">COLO4_32422</name>
</gene>
<dbReference type="PANTHER" id="PTHR32401:SF49">
    <property type="entry name" value="OS10G0129200 PROTEIN"/>
    <property type="match status" value="1"/>
</dbReference>
<evidence type="ECO:0000259" key="12">
    <source>
        <dbReference type="PROSITE" id="PS50011"/>
    </source>
</evidence>
<evidence type="ECO:0000256" key="9">
    <source>
        <dbReference type="PROSITE-ProRule" id="PRU10141"/>
    </source>
</evidence>
<dbReference type="PROSITE" id="PS00307">
    <property type="entry name" value="LECTIN_LEGUME_BETA"/>
    <property type="match status" value="1"/>
</dbReference>
<dbReference type="InterPro" id="IPR013320">
    <property type="entry name" value="ConA-like_dom_sf"/>
</dbReference>
<feature type="domain" description="Protein kinase" evidence="12">
    <location>
        <begin position="774"/>
        <end position="963"/>
    </location>
</feature>
<reference evidence="15" key="1">
    <citation type="submission" date="2013-09" db="EMBL/GenBank/DDBJ databases">
        <title>Corchorus olitorius genome sequencing.</title>
        <authorList>
            <person name="Alam M."/>
            <person name="Haque M.S."/>
            <person name="Islam M.S."/>
            <person name="Emdad E.M."/>
            <person name="Islam M.M."/>
            <person name="Ahmed B."/>
            <person name="Halim A."/>
            <person name="Hossen Q.M.M."/>
            <person name="Hossain M.Z."/>
            <person name="Ahmed R."/>
            <person name="Khan M.M."/>
            <person name="Islam R."/>
            <person name="Rashid M.M."/>
            <person name="Khan S.A."/>
            <person name="Rahman M.S."/>
            <person name="Alam M."/>
            <person name="Yahiya A.S."/>
            <person name="Khan M.S."/>
            <person name="Azam M.S."/>
            <person name="Haque T."/>
            <person name="Lashkar M.Z.H."/>
            <person name="Akhand A.I."/>
            <person name="Morshed G."/>
            <person name="Roy S."/>
            <person name="Uddin K.S."/>
            <person name="Rabeya T."/>
            <person name="Hossain A.S."/>
            <person name="Chowdhury A."/>
            <person name="Snigdha A.R."/>
            <person name="Mortoza M.S."/>
            <person name="Matin S.A."/>
            <person name="Hoque S.M.E."/>
            <person name="Islam M.K."/>
            <person name="Roy D.K."/>
            <person name="Haider R."/>
            <person name="Moosa M.M."/>
            <person name="Elias S.M."/>
            <person name="Hasan A.M."/>
            <person name="Jahan S."/>
            <person name="Shafiuddin M."/>
            <person name="Mahmood N."/>
            <person name="Shommy N.S."/>
        </authorList>
    </citation>
    <scope>NUCLEOTIDE SEQUENCE [LARGE SCALE GENOMIC DNA]</scope>
    <source>
        <strain evidence="15">cv. O-4</strain>
    </source>
</reference>
<evidence type="ECO:0000256" key="1">
    <source>
        <dbReference type="ARBA" id="ARBA00004370"/>
    </source>
</evidence>
<dbReference type="SUPFAM" id="SSF56112">
    <property type="entry name" value="Protein kinase-like (PK-like)"/>
    <property type="match status" value="2"/>
</dbReference>
<dbReference type="Pfam" id="PF04576">
    <property type="entry name" value="Zein-binding"/>
    <property type="match status" value="1"/>
</dbReference>
<keyword evidence="15" id="KW-1185">Reference proteome</keyword>
<evidence type="ECO:0000256" key="7">
    <source>
        <dbReference type="ARBA" id="ARBA00022989"/>
    </source>
</evidence>
<dbReference type="CDD" id="cd06899">
    <property type="entry name" value="lectin_legume_LecRK_Arcelin_ConA"/>
    <property type="match status" value="2"/>
</dbReference>
<evidence type="ECO:0000259" key="13">
    <source>
        <dbReference type="PROSITE" id="PS51775"/>
    </source>
</evidence>
<dbReference type="GO" id="GO:0016020">
    <property type="term" value="C:membrane"/>
    <property type="evidence" value="ECO:0007669"/>
    <property type="project" value="UniProtKB-SubCell"/>
</dbReference>
<comment type="caution">
    <text evidence="14">The sequence shown here is derived from an EMBL/GenBank/DDBJ whole genome shotgun (WGS) entry which is preliminary data.</text>
</comment>
<sequence>MDHQSFCPCTFLFVSALFLTCSSFTSCLEFSFATGDFDPNDAILVVDDSTRGKSEFGEYVIRLIDPEPNGGPRKNSTGRAYSATPFQLWDPRTKTVTDFTTSFDFAIWFSGEYNSSINSGGLAFFIASKNSLVAPSNSAGKWLGLFNETNNGSSSNEMVAIEFDTFKDEWDPSNFHVGLNVNSIASEKYTTWNESMLSNGETYHHATISYNGTSKNLSVVVEKFGHSEVLNFTYNLDLSTVLPEKAYIGFSASSGQSAAAQVIISWNFTSAMGLIEEKANFEMWKVWVIVIAILVFIAVLGLIGAVAHWEGEIKAVLHKWVWELHANGNILEAVDEKLNGEFDEDEMRCLLSVGLWCSHPDYRLRPSIKQAIQVLNFEVPMPILPSQMPAVLYYPSVSSEQFSYTAGSSEIQSQTTTSATISSSNQSNLFECFQPTYPSGEEVSALIHSTIPLAASQSFNFTNFDANNRNIIYKGDATATDSVIQLTKTDVWRSGHAIYFKPMHLWDKSSGSLADFTTHFSFSINAHNNVTHADGLAFFIASLQYHVPDVADGSGIGLAAGNYVINSTENPFVAVEFDTYHNFWDPDNDHVGININSLVSSKTVTWYSSVMDGKSMDVWIDYNSSSRLLNVSFTGFQGNVIIQQNIQYEVDFRDYLSEWANFGFSSATGIYFELHTIHSWYFSSNLQITENTTSKNSHTKGEKGKINTGVVVGFTVGPCVLLGGLFLIFLLLKKRNKGKKDEIFGGESMNFEFERITGAKKKTLAELVQATNNFAEGQKLGEGGFGEVYRGFLKDLNSEVAVKKISNTSRQGIKEYAAEVMVTSRLRHKNLVQLIDTDIQQSDPKNNVLSPRLAILIMILRLQSEKSSIVIDANQYKRMAQQKQEYDQQVIESLQWIVMKHESERSLLESQLQMWKQKLKLYLKDEELDQFEVDADFSFLHSVQEDIMENKSFSSHENETLML</sequence>
<proteinExistence type="inferred from homology"/>
<feature type="chain" id="PRO_5012887410" evidence="11">
    <location>
        <begin position="28"/>
        <end position="963"/>
    </location>
</feature>
<organism evidence="14 15">
    <name type="scientific">Corchorus olitorius</name>
    <dbReference type="NCBI Taxonomy" id="93759"/>
    <lineage>
        <taxon>Eukaryota</taxon>
        <taxon>Viridiplantae</taxon>
        <taxon>Streptophyta</taxon>
        <taxon>Embryophyta</taxon>
        <taxon>Tracheophyta</taxon>
        <taxon>Spermatophyta</taxon>
        <taxon>Magnoliopsida</taxon>
        <taxon>eudicotyledons</taxon>
        <taxon>Gunneridae</taxon>
        <taxon>Pentapetalae</taxon>
        <taxon>rosids</taxon>
        <taxon>malvids</taxon>
        <taxon>Malvales</taxon>
        <taxon>Malvaceae</taxon>
        <taxon>Grewioideae</taxon>
        <taxon>Apeibeae</taxon>
        <taxon>Corchorus</taxon>
    </lineage>
</organism>
<dbReference type="FunFam" id="2.60.120.200:FF:000103">
    <property type="entry name" value="L-type lectin-domain containing receptor kinase IX.1"/>
    <property type="match status" value="1"/>
</dbReference>
<dbReference type="Gene3D" id="1.10.510.10">
    <property type="entry name" value="Transferase(Phosphotransferase) domain 1"/>
    <property type="match status" value="1"/>
</dbReference>
<keyword evidence="5 10" id="KW-0812">Transmembrane</keyword>
<feature type="signal peptide" evidence="11">
    <location>
        <begin position="1"/>
        <end position="27"/>
    </location>
</feature>
<dbReference type="InterPro" id="IPR007656">
    <property type="entry name" value="GTD-bd"/>
</dbReference>
<dbReference type="PROSITE" id="PS51775">
    <property type="entry name" value="GTD_BINDING"/>
    <property type="match status" value="1"/>
</dbReference>
<dbReference type="GO" id="GO:0004672">
    <property type="term" value="F:protein kinase activity"/>
    <property type="evidence" value="ECO:0007669"/>
    <property type="project" value="InterPro"/>
</dbReference>
<feature type="domain" description="GTD-binding" evidence="13">
    <location>
        <begin position="797"/>
        <end position="916"/>
    </location>
</feature>
<keyword evidence="6" id="KW-0430">Lectin</keyword>
<accession>A0A1R3GZF4</accession>
<evidence type="ECO:0000256" key="4">
    <source>
        <dbReference type="ARBA" id="ARBA00010217"/>
    </source>
</evidence>
<dbReference type="AlphaFoldDB" id="A0A1R3GZF4"/>
<dbReference type="EMBL" id="AWUE01021113">
    <property type="protein sequence ID" value="OMO63472.1"/>
    <property type="molecule type" value="Genomic_DNA"/>
</dbReference>
<comment type="similarity">
    <text evidence="4">In the C-terminal section; belongs to the protein kinase superfamily. Ser/Thr protein kinase family.</text>
</comment>
<comment type="similarity">
    <text evidence="3">In the N-terminal section; belongs to the leguminous lectin family.</text>
</comment>
<evidence type="ECO:0000256" key="8">
    <source>
        <dbReference type="ARBA" id="ARBA00023136"/>
    </source>
</evidence>
<dbReference type="Proteomes" id="UP000187203">
    <property type="component" value="Unassembled WGS sequence"/>
</dbReference>
<dbReference type="PROSITE" id="PS50011">
    <property type="entry name" value="PROTEIN_KINASE_DOM"/>
    <property type="match status" value="1"/>
</dbReference>
<evidence type="ECO:0000256" key="11">
    <source>
        <dbReference type="SAM" id="SignalP"/>
    </source>
</evidence>
<keyword evidence="7 10" id="KW-1133">Transmembrane helix</keyword>
<evidence type="ECO:0000256" key="6">
    <source>
        <dbReference type="ARBA" id="ARBA00022734"/>
    </source>
</evidence>
<evidence type="ECO:0000256" key="3">
    <source>
        <dbReference type="ARBA" id="ARBA00008536"/>
    </source>
</evidence>
<dbReference type="PANTHER" id="PTHR32401">
    <property type="entry name" value="CONCANAVALIN A-LIKE LECTIN FAMILY PROTEIN"/>
    <property type="match status" value="1"/>
</dbReference>
<dbReference type="Gene3D" id="3.30.200.20">
    <property type="entry name" value="Phosphorylase Kinase, domain 1"/>
    <property type="match status" value="1"/>
</dbReference>
<dbReference type="GO" id="GO:0030246">
    <property type="term" value="F:carbohydrate binding"/>
    <property type="evidence" value="ECO:0007669"/>
    <property type="project" value="UniProtKB-KW"/>
</dbReference>
<dbReference type="InterPro" id="IPR017441">
    <property type="entry name" value="Protein_kinase_ATP_BS"/>
</dbReference>
<comment type="similarity">
    <text evidence="2">Belongs to the leguminous lectin family.</text>
</comment>
<dbReference type="InterPro" id="IPR000719">
    <property type="entry name" value="Prot_kinase_dom"/>
</dbReference>
<evidence type="ECO:0000256" key="5">
    <source>
        <dbReference type="ARBA" id="ARBA00022692"/>
    </source>
</evidence>
<dbReference type="SUPFAM" id="SSF49899">
    <property type="entry name" value="Concanavalin A-like lectins/glucanases"/>
    <property type="match status" value="2"/>
</dbReference>
<keyword evidence="8 10" id="KW-0472">Membrane</keyword>
<dbReference type="InterPro" id="IPR011009">
    <property type="entry name" value="Kinase-like_dom_sf"/>
</dbReference>
<dbReference type="InterPro" id="IPR019825">
    <property type="entry name" value="Lectin_legB_Mn/Ca_BS"/>
</dbReference>
<dbReference type="Pfam" id="PF00069">
    <property type="entry name" value="Pkinase"/>
    <property type="match status" value="1"/>
</dbReference>
<dbReference type="GO" id="GO:0080115">
    <property type="term" value="F:myosin XI tail binding"/>
    <property type="evidence" value="ECO:0007669"/>
    <property type="project" value="UniProtKB-ARBA"/>
</dbReference>
<evidence type="ECO:0000313" key="15">
    <source>
        <dbReference type="Proteomes" id="UP000187203"/>
    </source>
</evidence>
<evidence type="ECO:0000256" key="2">
    <source>
        <dbReference type="ARBA" id="ARBA00007606"/>
    </source>
</evidence>
<keyword evidence="9" id="KW-0547">Nucleotide-binding</keyword>
<dbReference type="PROSITE" id="PS00107">
    <property type="entry name" value="PROTEIN_KINASE_ATP"/>
    <property type="match status" value="1"/>
</dbReference>
<dbReference type="Pfam" id="PF00139">
    <property type="entry name" value="Lectin_legB"/>
    <property type="match status" value="2"/>
</dbReference>
<dbReference type="Gene3D" id="2.60.120.200">
    <property type="match status" value="2"/>
</dbReference>
<evidence type="ECO:0000256" key="10">
    <source>
        <dbReference type="SAM" id="Phobius"/>
    </source>
</evidence>
<name>A0A1R3GZF4_9ROSI</name>